<dbReference type="KEGG" id="shal:SHALO_0978"/>
<gene>
    <name evidence="6" type="ORF">SHALO_0978</name>
</gene>
<evidence type="ECO:0000313" key="7">
    <source>
        <dbReference type="Proteomes" id="UP000094609"/>
    </source>
</evidence>
<dbReference type="PROSITE" id="PS50112">
    <property type="entry name" value="PAS"/>
    <property type="match status" value="1"/>
</dbReference>
<dbReference type="InterPro" id="IPR050706">
    <property type="entry name" value="Cyclic-di-GMP_PDE-like"/>
</dbReference>
<feature type="domain" description="PAS" evidence="3">
    <location>
        <begin position="140"/>
        <end position="202"/>
    </location>
</feature>
<dbReference type="Pfam" id="PF00563">
    <property type="entry name" value="EAL"/>
    <property type="match status" value="1"/>
</dbReference>
<dbReference type="InterPro" id="IPR035919">
    <property type="entry name" value="EAL_sf"/>
</dbReference>
<dbReference type="InterPro" id="IPR013655">
    <property type="entry name" value="PAS_fold_3"/>
</dbReference>
<dbReference type="SUPFAM" id="SSF141868">
    <property type="entry name" value="EAL domain-like"/>
    <property type="match status" value="1"/>
</dbReference>
<dbReference type="SMART" id="SM00052">
    <property type="entry name" value="EAL"/>
    <property type="match status" value="1"/>
</dbReference>
<dbReference type="Pfam" id="PF08447">
    <property type="entry name" value="PAS_3"/>
    <property type="match status" value="1"/>
</dbReference>
<dbReference type="InterPro" id="IPR000014">
    <property type="entry name" value="PAS"/>
</dbReference>
<organism evidence="6 7">
    <name type="scientific">Sulfurospirillum halorespirans DSM 13726</name>
    <dbReference type="NCBI Taxonomy" id="1193502"/>
    <lineage>
        <taxon>Bacteria</taxon>
        <taxon>Pseudomonadati</taxon>
        <taxon>Campylobacterota</taxon>
        <taxon>Epsilonproteobacteria</taxon>
        <taxon>Campylobacterales</taxon>
        <taxon>Sulfurospirillaceae</taxon>
        <taxon>Sulfurospirillum</taxon>
    </lineage>
</organism>
<dbReference type="GO" id="GO:0071111">
    <property type="term" value="F:cyclic-guanylate-specific phosphodiesterase activity"/>
    <property type="evidence" value="ECO:0007669"/>
    <property type="project" value="InterPro"/>
</dbReference>
<dbReference type="PROSITE" id="PS50113">
    <property type="entry name" value="PAC"/>
    <property type="match status" value="1"/>
</dbReference>
<feature type="domain" description="PAC" evidence="4">
    <location>
        <begin position="204"/>
        <end position="258"/>
    </location>
</feature>
<reference evidence="7" key="1">
    <citation type="submission" date="2016-08" db="EMBL/GenBank/DDBJ databases">
        <title>Complete genome sequence of the organohalide-respiring Epsilonproteobacterium Sulfurospirillum halorespirans.</title>
        <authorList>
            <person name="Goris T."/>
            <person name="Zimmermann J."/>
            <person name="Schenz B."/>
            <person name="Lemos M."/>
            <person name="Hackermueller J."/>
            <person name="Diekert G."/>
        </authorList>
    </citation>
    <scope>NUCLEOTIDE SEQUENCE [LARGE SCALE GENOMIC DNA]</scope>
    <source>
        <strain>DSM 13726</strain>
        <strain evidence="7">PCE-M2</strain>
    </source>
</reference>
<evidence type="ECO:0000313" key="6">
    <source>
        <dbReference type="EMBL" id="AOO64759.1"/>
    </source>
</evidence>
<evidence type="ECO:0000259" key="3">
    <source>
        <dbReference type="PROSITE" id="PS50112"/>
    </source>
</evidence>
<dbReference type="Gene3D" id="3.40.50.2300">
    <property type="match status" value="1"/>
</dbReference>
<evidence type="ECO:0000259" key="5">
    <source>
        <dbReference type="PROSITE" id="PS50883"/>
    </source>
</evidence>
<dbReference type="PANTHER" id="PTHR33121">
    <property type="entry name" value="CYCLIC DI-GMP PHOSPHODIESTERASE PDEF"/>
    <property type="match status" value="1"/>
</dbReference>
<dbReference type="CDD" id="cd01948">
    <property type="entry name" value="EAL"/>
    <property type="match status" value="1"/>
</dbReference>
<sequence>MTLLYIEDDPQARHAATSLFSEFFDTVIVGEDGEEGARLYADSHAKIDLVITDITMPRMNGIELIQSIRTISSDVAIIVLSAHHESNFLTQTIEAGVDGYLLKPLNISQLIQTLHKVIEKIHLRYENLKNVLLLKQYENITNISSIISKSDPKGVITFVNDKFCQISGYTKEELVGKPHNIIRHPDMPKTAFRDLWKTIKDEKKTWQGIVKNRAKNGDTYYVKTTIQPILNPNGEVEEYISLRHDITAIMSDKKQLFDFLEANRLSVLILVQIEDYTILEKFYDKASVEKIEMAFGKNMLYLMPNRWGFQRVYHLENGLYAFAIDRRNCKASKEEIHAVLEQFLANVKEYIVKVDTVEYDISVICSFTYGIFKIFEDAKIGIENAIQNKQPIIYADGLSGIEYENALKNIETIHMIKTAIDNRKIISYFQPIVNNITQEVEKYESLVRLVTEEGQLLTPFYFLEIAKKGRYYSKITKIVLDNSFEALLKVPDVSISINLSVHDIERDEITDYIEHLLIKHETEAHRVIFELLESEDIKDFFLIKHFIQRVKARGVKIAIDDFGTGYSNFERLLSYEPDILKIDGSLIKNIKHNTASQHIVETIVLFAKKQNLTTVAEFVETEAIYEMVRDIGVDYSQGYHFGRPEMF</sequence>
<dbReference type="SMART" id="SM00086">
    <property type="entry name" value="PAC"/>
    <property type="match status" value="1"/>
</dbReference>
<dbReference type="Gene3D" id="3.30.450.20">
    <property type="entry name" value="PAS domain"/>
    <property type="match status" value="1"/>
</dbReference>
<name>A0A1D7TIC4_9BACT</name>
<protein>
    <submittedName>
        <fullName evidence="6">Putative cyclic di-GMP phosphodiesterase</fullName>
    </submittedName>
</protein>
<accession>A0A1D7TIC4</accession>
<dbReference type="Pfam" id="PF00072">
    <property type="entry name" value="Response_reg"/>
    <property type="match status" value="1"/>
</dbReference>
<dbReference type="Proteomes" id="UP000094609">
    <property type="component" value="Chromosome"/>
</dbReference>
<dbReference type="PATRIC" id="fig|1193502.14.peg.986"/>
<dbReference type="CDD" id="cd00130">
    <property type="entry name" value="PAS"/>
    <property type="match status" value="1"/>
</dbReference>
<dbReference type="AlphaFoldDB" id="A0A1D7TIC4"/>
<dbReference type="InterPro" id="IPR011006">
    <property type="entry name" value="CheY-like_superfamily"/>
</dbReference>
<feature type="domain" description="EAL" evidence="5">
    <location>
        <begin position="409"/>
        <end position="647"/>
    </location>
</feature>
<dbReference type="PANTHER" id="PTHR33121:SF71">
    <property type="entry name" value="OXYGEN SENSOR PROTEIN DOSP"/>
    <property type="match status" value="1"/>
</dbReference>
<dbReference type="PROSITE" id="PS50110">
    <property type="entry name" value="RESPONSE_REGULATORY"/>
    <property type="match status" value="1"/>
</dbReference>
<dbReference type="InterPro" id="IPR035965">
    <property type="entry name" value="PAS-like_dom_sf"/>
</dbReference>
<feature type="domain" description="Response regulatory" evidence="2">
    <location>
        <begin position="2"/>
        <end position="118"/>
    </location>
</feature>
<dbReference type="InterPro" id="IPR001789">
    <property type="entry name" value="Sig_transdc_resp-reg_receiver"/>
</dbReference>
<keyword evidence="1" id="KW-0597">Phosphoprotein</keyword>
<dbReference type="NCBIfam" id="TIGR00229">
    <property type="entry name" value="sensory_box"/>
    <property type="match status" value="1"/>
</dbReference>
<dbReference type="Gene3D" id="3.20.20.450">
    <property type="entry name" value="EAL domain"/>
    <property type="match status" value="1"/>
</dbReference>
<proteinExistence type="predicted"/>
<feature type="modified residue" description="4-aspartylphosphate" evidence="1">
    <location>
        <position position="53"/>
    </location>
</feature>
<dbReference type="STRING" id="1193502.SHALO_0978"/>
<dbReference type="InterPro" id="IPR001610">
    <property type="entry name" value="PAC"/>
</dbReference>
<dbReference type="GO" id="GO:0000160">
    <property type="term" value="P:phosphorelay signal transduction system"/>
    <property type="evidence" value="ECO:0007669"/>
    <property type="project" value="InterPro"/>
</dbReference>
<evidence type="ECO:0000256" key="1">
    <source>
        <dbReference type="PROSITE-ProRule" id="PRU00169"/>
    </source>
</evidence>
<dbReference type="SMART" id="SM00091">
    <property type="entry name" value="PAS"/>
    <property type="match status" value="1"/>
</dbReference>
<evidence type="ECO:0000259" key="2">
    <source>
        <dbReference type="PROSITE" id="PS50110"/>
    </source>
</evidence>
<dbReference type="SUPFAM" id="SSF55785">
    <property type="entry name" value="PYP-like sensor domain (PAS domain)"/>
    <property type="match status" value="1"/>
</dbReference>
<dbReference type="SMART" id="SM00448">
    <property type="entry name" value="REC"/>
    <property type="match status" value="1"/>
</dbReference>
<dbReference type="PROSITE" id="PS50883">
    <property type="entry name" value="EAL"/>
    <property type="match status" value="1"/>
</dbReference>
<evidence type="ECO:0000259" key="4">
    <source>
        <dbReference type="PROSITE" id="PS50113"/>
    </source>
</evidence>
<dbReference type="SUPFAM" id="SSF52172">
    <property type="entry name" value="CheY-like"/>
    <property type="match status" value="1"/>
</dbReference>
<dbReference type="InterPro" id="IPR001633">
    <property type="entry name" value="EAL_dom"/>
</dbReference>
<dbReference type="InterPro" id="IPR000700">
    <property type="entry name" value="PAS-assoc_C"/>
</dbReference>
<keyword evidence="7" id="KW-1185">Reference proteome</keyword>
<dbReference type="EMBL" id="CP017111">
    <property type="protein sequence ID" value="AOO64759.1"/>
    <property type="molecule type" value="Genomic_DNA"/>
</dbReference>